<feature type="compositionally biased region" description="Basic residues" evidence="7">
    <location>
        <begin position="358"/>
        <end position="367"/>
    </location>
</feature>
<dbReference type="GO" id="GO:0090307">
    <property type="term" value="P:mitotic spindle assembly"/>
    <property type="evidence" value="ECO:0007669"/>
    <property type="project" value="TreeGrafter"/>
</dbReference>
<sequence>MQMESSTKNTKSVTPAKDPYRSVSKLSENCNPNVSRSSPGPKPTSSPLTKSEKSQKSGSMNPFFNQNPVFHSPRRKIRERKFVVAKKNSKKEKKVEINPSLVDCKCKERFGGKVNKCLCVAYESLRASQEGFFKNPDGDSEKAAESEKEEEDGDYGVESEGRDETMENHFSAQNLECEDRYGSVKKIPSQIEELDSMGNSIIKRRRERLLEEARNSVPEFGKVKHLVNTFEKLRLMPSSKEVGDKEKQEIKEVKTKAMQWALPGLQCPDLEETKVAVVSSSLSELEPPNVIETQGLASESEFCPSGLFLTSENLGLDSSFSVSSSRDGSESSVSSRTSNGGRRSRRNSSESCGTMGIRKWRKKKHLRSTSQKPFKLRTEQRGKLKEDELAKKIKEMLVEEEKQRNPIAQGLPWTTDEPENLIKPPVKENTRPIDLQLHSDVRALERAEFDYQVAEKMNLIEQYKIERERLQKMAEEEEVRRLRKELVPKAQPMPYFDRPFVPRRSTKHPTLPKEPKFLMPQHKKVKPCLSWNDIDTFTYQQ</sequence>
<dbReference type="GO" id="GO:0030295">
    <property type="term" value="F:protein kinase activator activity"/>
    <property type="evidence" value="ECO:0007669"/>
    <property type="project" value="TreeGrafter"/>
</dbReference>
<feature type="compositionally biased region" description="Acidic residues" evidence="7">
    <location>
        <begin position="147"/>
        <end position="157"/>
    </location>
</feature>
<protein>
    <recommendedName>
        <fullName evidence="8">TPX2 C-terminal domain-containing protein</fullName>
    </recommendedName>
</protein>
<organism evidence="9 10">
    <name type="scientific">Erythroxylum novogranatense</name>
    <dbReference type="NCBI Taxonomy" id="1862640"/>
    <lineage>
        <taxon>Eukaryota</taxon>
        <taxon>Viridiplantae</taxon>
        <taxon>Streptophyta</taxon>
        <taxon>Embryophyta</taxon>
        <taxon>Tracheophyta</taxon>
        <taxon>Spermatophyta</taxon>
        <taxon>Magnoliopsida</taxon>
        <taxon>eudicotyledons</taxon>
        <taxon>Gunneridae</taxon>
        <taxon>Pentapetalae</taxon>
        <taxon>rosids</taxon>
        <taxon>fabids</taxon>
        <taxon>Malpighiales</taxon>
        <taxon>Erythroxylaceae</taxon>
        <taxon>Erythroxylum</taxon>
    </lineage>
</organism>
<feature type="compositionally biased region" description="Polar residues" evidence="7">
    <location>
        <begin position="1"/>
        <end position="13"/>
    </location>
</feature>
<evidence type="ECO:0000313" key="9">
    <source>
        <dbReference type="EMBL" id="KAJ8775064.1"/>
    </source>
</evidence>
<dbReference type="Proteomes" id="UP001159364">
    <property type="component" value="Linkage Group LG01"/>
</dbReference>
<feature type="region of interest" description="Disordered" evidence="7">
    <location>
        <begin position="319"/>
        <end position="381"/>
    </location>
</feature>
<dbReference type="AlphaFoldDB" id="A0AAV8UAD7"/>
<feature type="compositionally biased region" description="Polar residues" evidence="7">
    <location>
        <begin position="24"/>
        <end position="49"/>
    </location>
</feature>
<evidence type="ECO:0000259" key="8">
    <source>
        <dbReference type="Pfam" id="PF06886"/>
    </source>
</evidence>
<keyword evidence="3" id="KW-0963">Cytoplasm</keyword>
<evidence type="ECO:0000256" key="2">
    <source>
        <dbReference type="ARBA" id="ARBA00005885"/>
    </source>
</evidence>
<feature type="region of interest" description="Disordered" evidence="7">
    <location>
        <begin position="495"/>
        <end position="515"/>
    </location>
</feature>
<evidence type="ECO:0000256" key="5">
    <source>
        <dbReference type="ARBA" id="ARBA00023212"/>
    </source>
</evidence>
<evidence type="ECO:0000256" key="1">
    <source>
        <dbReference type="ARBA" id="ARBA00004245"/>
    </source>
</evidence>
<dbReference type="EMBL" id="JAIWQS010000001">
    <property type="protein sequence ID" value="KAJ8775064.1"/>
    <property type="molecule type" value="Genomic_DNA"/>
</dbReference>
<gene>
    <name evidence="9" type="ORF">K2173_020068</name>
</gene>
<dbReference type="InterPro" id="IPR027329">
    <property type="entry name" value="TPX2_C"/>
</dbReference>
<dbReference type="Pfam" id="PF06886">
    <property type="entry name" value="TPX2"/>
    <property type="match status" value="1"/>
</dbReference>
<feature type="coiled-coil region" evidence="6">
    <location>
        <begin position="453"/>
        <end position="485"/>
    </location>
</feature>
<evidence type="ECO:0000313" key="10">
    <source>
        <dbReference type="Proteomes" id="UP001159364"/>
    </source>
</evidence>
<dbReference type="PANTHER" id="PTHR14326">
    <property type="entry name" value="TARGETING PROTEIN FOR XKLP2"/>
    <property type="match status" value="1"/>
</dbReference>
<feature type="domain" description="TPX2 C-terminal" evidence="8">
    <location>
        <begin position="436"/>
        <end position="510"/>
    </location>
</feature>
<evidence type="ECO:0000256" key="7">
    <source>
        <dbReference type="SAM" id="MobiDB-lite"/>
    </source>
</evidence>
<dbReference type="InterPro" id="IPR009675">
    <property type="entry name" value="TPX2_fam"/>
</dbReference>
<evidence type="ECO:0000256" key="6">
    <source>
        <dbReference type="SAM" id="Coils"/>
    </source>
</evidence>
<comment type="similarity">
    <text evidence="2">Belongs to the TPX2 family.</text>
</comment>
<evidence type="ECO:0000256" key="3">
    <source>
        <dbReference type="ARBA" id="ARBA00022490"/>
    </source>
</evidence>
<keyword evidence="6" id="KW-0175">Coiled coil</keyword>
<evidence type="ECO:0000256" key="4">
    <source>
        <dbReference type="ARBA" id="ARBA00022701"/>
    </source>
</evidence>
<keyword evidence="10" id="KW-1185">Reference proteome</keyword>
<proteinExistence type="inferred from homology"/>
<name>A0AAV8UAD7_9ROSI</name>
<keyword evidence="5" id="KW-0206">Cytoskeleton</keyword>
<feature type="compositionally biased region" description="Polar residues" evidence="7">
    <location>
        <begin position="56"/>
        <end position="69"/>
    </location>
</feature>
<dbReference type="GO" id="GO:0005819">
    <property type="term" value="C:spindle"/>
    <property type="evidence" value="ECO:0007669"/>
    <property type="project" value="InterPro"/>
</dbReference>
<dbReference type="GO" id="GO:0005880">
    <property type="term" value="C:nuclear microtubule"/>
    <property type="evidence" value="ECO:0007669"/>
    <property type="project" value="TreeGrafter"/>
</dbReference>
<comment type="subcellular location">
    <subcellularLocation>
        <location evidence="1">Cytoplasm</location>
        <location evidence="1">Cytoskeleton</location>
    </subcellularLocation>
</comment>
<feature type="region of interest" description="Disordered" evidence="7">
    <location>
        <begin position="130"/>
        <end position="171"/>
    </location>
</feature>
<dbReference type="PANTHER" id="PTHR14326:SF58">
    <property type="entry name" value="TPX2 (TARGETING PROTEIN FOR XKLP2) PROTEIN FAMILY"/>
    <property type="match status" value="1"/>
</dbReference>
<dbReference type="GO" id="GO:0060236">
    <property type="term" value="P:regulation of mitotic spindle organization"/>
    <property type="evidence" value="ECO:0007669"/>
    <property type="project" value="InterPro"/>
</dbReference>
<feature type="compositionally biased region" description="Basic and acidic residues" evidence="7">
    <location>
        <begin position="136"/>
        <end position="146"/>
    </location>
</feature>
<reference evidence="9 10" key="1">
    <citation type="submission" date="2021-09" db="EMBL/GenBank/DDBJ databases">
        <title>Genomic insights and catalytic innovation underlie evolution of tropane alkaloids biosynthesis.</title>
        <authorList>
            <person name="Wang Y.-J."/>
            <person name="Tian T."/>
            <person name="Huang J.-P."/>
            <person name="Huang S.-X."/>
        </authorList>
    </citation>
    <scope>NUCLEOTIDE SEQUENCE [LARGE SCALE GENOMIC DNA]</scope>
    <source>
        <strain evidence="9">KIB-2018</strain>
        <tissue evidence="9">Leaf</tissue>
    </source>
</reference>
<keyword evidence="4" id="KW-0493">Microtubule</keyword>
<feature type="compositionally biased region" description="Low complexity" evidence="7">
    <location>
        <begin position="319"/>
        <end position="341"/>
    </location>
</feature>
<comment type="caution">
    <text evidence="9">The sequence shown here is derived from an EMBL/GenBank/DDBJ whole genome shotgun (WGS) entry which is preliminary data.</text>
</comment>
<accession>A0AAV8UAD7</accession>
<feature type="region of interest" description="Disordered" evidence="7">
    <location>
        <begin position="1"/>
        <end position="80"/>
    </location>
</feature>
<dbReference type="GO" id="GO:0008017">
    <property type="term" value="F:microtubule binding"/>
    <property type="evidence" value="ECO:0007669"/>
    <property type="project" value="TreeGrafter"/>
</dbReference>